<dbReference type="InterPro" id="IPR002586">
    <property type="entry name" value="CobQ/CobB/MinD/ParA_Nub-bd_dom"/>
</dbReference>
<dbReference type="Proteomes" id="UP000437736">
    <property type="component" value="Unassembled WGS sequence"/>
</dbReference>
<feature type="region of interest" description="Disordered" evidence="3">
    <location>
        <begin position="152"/>
        <end position="176"/>
    </location>
</feature>
<dbReference type="InterPro" id="IPR027417">
    <property type="entry name" value="P-loop_NTPase"/>
</dbReference>
<dbReference type="SUPFAM" id="SSF52540">
    <property type="entry name" value="P-loop containing nucleoside triphosphate hydrolases"/>
    <property type="match status" value="1"/>
</dbReference>
<evidence type="ECO:0000256" key="2">
    <source>
        <dbReference type="ARBA" id="ARBA00022840"/>
    </source>
</evidence>
<reference evidence="5 6" key="1">
    <citation type="submission" date="2019-11" db="EMBL/GenBank/DDBJ databases">
        <title>Acidiferrimicrobium australis gen. nov., sp. nov., an acidophilic and obligately heterotrophic, member of the Actinobacteria that catalyses dissimilatory oxido- reduction of iron isolated from metal-rich acidic water in Chile.</title>
        <authorList>
            <person name="Gonzalez D."/>
            <person name="Huber K."/>
            <person name="Hedrich S."/>
            <person name="Rojas-Villalobos C."/>
            <person name="Quatrini R."/>
            <person name="Dinamarca M.A."/>
            <person name="Schwarz A."/>
            <person name="Canales C."/>
            <person name="Nancucheo I."/>
        </authorList>
    </citation>
    <scope>NUCLEOTIDE SEQUENCE [LARGE SCALE GENOMIC DNA]</scope>
    <source>
        <strain evidence="5 6">USS-CCA1</strain>
    </source>
</reference>
<proteinExistence type="predicted"/>
<feature type="non-terminal residue" evidence="5">
    <location>
        <position position="176"/>
    </location>
</feature>
<gene>
    <name evidence="5" type="ORF">GHK86_17805</name>
</gene>
<feature type="compositionally biased region" description="Gly residues" evidence="3">
    <location>
        <begin position="164"/>
        <end position="176"/>
    </location>
</feature>
<dbReference type="EMBL" id="WJHE01001073">
    <property type="protein sequence ID" value="MST34569.1"/>
    <property type="molecule type" value="Genomic_DNA"/>
</dbReference>
<evidence type="ECO:0000313" key="6">
    <source>
        <dbReference type="Proteomes" id="UP000437736"/>
    </source>
</evidence>
<keyword evidence="2" id="KW-0067">ATP-binding</keyword>
<keyword evidence="6" id="KW-1185">Reference proteome</keyword>
<dbReference type="Gene3D" id="3.40.50.300">
    <property type="entry name" value="P-loop containing nucleotide triphosphate hydrolases"/>
    <property type="match status" value="1"/>
</dbReference>
<organism evidence="5 6">
    <name type="scientific">Acidiferrimicrobium australe</name>
    <dbReference type="NCBI Taxonomy" id="2664430"/>
    <lineage>
        <taxon>Bacteria</taxon>
        <taxon>Bacillati</taxon>
        <taxon>Actinomycetota</taxon>
        <taxon>Acidimicrobiia</taxon>
        <taxon>Acidimicrobiales</taxon>
        <taxon>Acidimicrobiaceae</taxon>
        <taxon>Acidiferrimicrobium</taxon>
    </lineage>
</organism>
<sequence>MPPGRLRRPSPTTEPGRPVEPRAFCSQSNVVIVAGKGGVGKTTVAATLAVTAARSGLRTLLVDVEGTGALPALFGRSAPLDYRSVTLVPATHGRGSIAARAVTSDDALVEYLDDHGLRRVSKRMATTGTLELVATAIPGIKDILVLGKVKQLEQSGPARSRPGSGPGPGTPEPGGG</sequence>
<accession>A0ABW9QYQ2</accession>
<evidence type="ECO:0000313" key="5">
    <source>
        <dbReference type="EMBL" id="MST34569.1"/>
    </source>
</evidence>
<evidence type="ECO:0000256" key="3">
    <source>
        <dbReference type="SAM" id="MobiDB-lite"/>
    </source>
</evidence>
<dbReference type="PANTHER" id="PTHR43384:SF6">
    <property type="entry name" value="SEPTUM SITE-DETERMINING PROTEIN MIND HOMOLOG, CHLOROPLASTIC"/>
    <property type="match status" value="1"/>
</dbReference>
<comment type="caution">
    <text evidence="5">The sequence shown here is derived from an EMBL/GenBank/DDBJ whole genome shotgun (WGS) entry which is preliminary data.</text>
</comment>
<evidence type="ECO:0000256" key="1">
    <source>
        <dbReference type="ARBA" id="ARBA00022741"/>
    </source>
</evidence>
<keyword evidence="1" id="KW-0547">Nucleotide-binding</keyword>
<feature type="domain" description="CobQ/CobB/MinD/ParA nucleotide binding" evidence="4">
    <location>
        <begin position="30"/>
        <end position="78"/>
    </location>
</feature>
<protein>
    <submittedName>
        <fullName evidence="5">P-loop NTPase</fullName>
    </submittedName>
</protein>
<name>A0ABW9QYQ2_9ACTN</name>
<evidence type="ECO:0000259" key="4">
    <source>
        <dbReference type="Pfam" id="PF01656"/>
    </source>
</evidence>
<dbReference type="InterPro" id="IPR050625">
    <property type="entry name" value="ParA/MinD_ATPase"/>
</dbReference>
<dbReference type="PANTHER" id="PTHR43384">
    <property type="entry name" value="SEPTUM SITE-DETERMINING PROTEIN MIND HOMOLOG, CHLOROPLASTIC-RELATED"/>
    <property type="match status" value="1"/>
</dbReference>
<dbReference type="Pfam" id="PF01656">
    <property type="entry name" value="CbiA"/>
    <property type="match status" value="1"/>
</dbReference>
<feature type="region of interest" description="Disordered" evidence="3">
    <location>
        <begin position="1"/>
        <end position="21"/>
    </location>
</feature>